<dbReference type="Pfam" id="PF06912">
    <property type="entry name" value="DUF1275"/>
    <property type="match status" value="1"/>
</dbReference>
<feature type="transmembrane region" description="Helical" evidence="1">
    <location>
        <begin position="99"/>
        <end position="118"/>
    </location>
</feature>
<dbReference type="InterPro" id="IPR010699">
    <property type="entry name" value="DUF1275"/>
</dbReference>
<keyword evidence="1" id="KW-0812">Transmembrane</keyword>
<organism evidence="2">
    <name type="scientific">Bionectria ochroleuca</name>
    <name type="common">Gliocladium roseum</name>
    <dbReference type="NCBI Taxonomy" id="29856"/>
    <lineage>
        <taxon>Eukaryota</taxon>
        <taxon>Fungi</taxon>
        <taxon>Dikarya</taxon>
        <taxon>Ascomycota</taxon>
        <taxon>Pezizomycotina</taxon>
        <taxon>Sordariomycetes</taxon>
        <taxon>Hypocreomycetidae</taxon>
        <taxon>Hypocreales</taxon>
        <taxon>Bionectriaceae</taxon>
        <taxon>Clonostachys</taxon>
    </lineage>
</organism>
<evidence type="ECO:0000256" key="1">
    <source>
        <dbReference type="SAM" id="Phobius"/>
    </source>
</evidence>
<dbReference type="EMBL" id="JADCTT010000020">
    <property type="protein sequence ID" value="KAF9742579.1"/>
    <property type="molecule type" value="Genomic_DNA"/>
</dbReference>
<dbReference type="EMBL" id="CDPU01000026">
    <property type="protein sequence ID" value="CEO52025.1"/>
    <property type="molecule type" value="Genomic_DNA"/>
</dbReference>
<feature type="transmembrane region" description="Helical" evidence="1">
    <location>
        <begin position="138"/>
        <end position="157"/>
    </location>
</feature>
<name>A0A0B7KAT4_BIOOC</name>
<evidence type="ECO:0000313" key="2">
    <source>
        <dbReference type="EMBL" id="CEO52025.1"/>
    </source>
</evidence>
<feature type="transmembrane region" description="Helical" evidence="1">
    <location>
        <begin position="21"/>
        <end position="47"/>
    </location>
</feature>
<sequence>MDSPTKLKAPKPKIDLRYADLVFIGCYFVSGMLDSSAYSAWTCFVSMQTGNTVFLGLGASNQPVDKPFGWLKSLISIFSFIIGSFIFAKVTQGRNLERLTLSVSFAVQALCIIVAAVLLETRVVSSAHEVNPSTKTLLLPLVPLFLLAFQAGGQMAASRGCGFNELPTTVLTSVYYDISSDPKLTATPSKNLKRNRRMGAVVAFLVGAIVGGWCYKGSGSLAPALWTSAGLKTAAAVAWSFWRLETPGALV</sequence>
<reference evidence="3" key="2">
    <citation type="submission" date="2020-10" db="EMBL/GenBank/DDBJ databases">
        <title>High-Quality Genome Resource of Clonostachys rosea strain S41 by Oxford Nanopore Long-Read Sequencing.</title>
        <authorList>
            <person name="Wang H."/>
        </authorList>
    </citation>
    <scope>NUCLEOTIDE SEQUENCE</scope>
    <source>
        <strain evidence="3">S41</strain>
    </source>
</reference>
<reference evidence="2" key="1">
    <citation type="submission" date="2015-01" db="EMBL/GenBank/DDBJ databases">
        <authorList>
            <person name="Durling Mikael"/>
        </authorList>
    </citation>
    <scope>NUCLEOTIDE SEQUENCE</scope>
</reference>
<proteinExistence type="predicted"/>
<evidence type="ECO:0008006" key="4">
    <source>
        <dbReference type="Google" id="ProtNLM"/>
    </source>
</evidence>
<accession>A0A0B7KAT4</accession>
<dbReference type="AlphaFoldDB" id="A0A0B7KAT4"/>
<keyword evidence="1" id="KW-0472">Membrane</keyword>
<gene>
    <name evidence="2" type="ORF">BN869_000008083_1</name>
    <name evidence="3" type="ORF">IM811_009232</name>
</gene>
<keyword evidence="1" id="KW-1133">Transmembrane helix</keyword>
<evidence type="ECO:0000313" key="3">
    <source>
        <dbReference type="EMBL" id="KAF9742579.1"/>
    </source>
</evidence>
<dbReference type="Proteomes" id="UP000616885">
    <property type="component" value="Unassembled WGS sequence"/>
</dbReference>
<feature type="transmembrane region" description="Helical" evidence="1">
    <location>
        <begin position="67"/>
        <end position="87"/>
    </location>
</feature>
<dbReference type="PANTHER" id="PTHR37488:SF8">
    <property type="entry name" value="DUF1275 DOMAIN PROTEIN (AFU_ORTHOLOGUE AFUA_5G13060)"/>
    <property type="match status" value="1"/>
</dbReference>
<dbReference type="PANTHER" id="PTHR37488">
    <property type="entry name" value="DUF1275 DOMAIN-CONTAINING PROTEIN"/>
    <property type="match status" value="1"/>
</dbReference>
<feature type="transmembrane region" description="Helical" evidence="1">
    <location>
        <begin position="198"/>
        <end position="218"/>
    </location>
</feature>
<protein>
    <recommendedName>
        <fullName evidence="4">DUF1275 domain protein</fullName>
    </recommendedName>
</protein>